<dbReference type="OrthoDB" id="15400at2"/>
<proteinExistence type="predicted"/>
<dbReference type="EMBL" id="LT670846">
    <property type="protein sequence ID" value="SHK18459.1"/>
    <property type="molecule type" value="Genomic_DNA"/>
</dbReference>
<protein>
    <submittedName>
        <fullName evidence="1">Uncharacterized protein</fullName>
    </submittedName>
</protein>
<dbReference type="Proteomes" id="UP000189810">
    <property type="component" value="Chromosome I"/>
</dbReference>
<keyword evidence="2" id="KW-1185">Reference proteome</keyword>
<name>A0A1M6QDX8_9AQUI</name>
<evidence type="ECO:0000313" key="2">
    <source>
        <dbReference type="Proteomes" id="UP000189810"/>
    </source>
</evidence>
<dbReference type="RefSeq" id="WP_154021709.1">
    <property type="nucleotide sequence ID" value="NZ_LT670846.1"/>
</dbReference>
<accession>A0A1M6QDX8</accession>
<dbReference type="STRING" id="381751.SAMN05444391_0199"/>
<evidence type="ECO:0000313" key="1">
    <source>
        <dbReference type="EMBL" id="SHK18459.1"/>
    </source>
</evidence>
<gene>
    <name evidence="1" type="ORF">SAMN05444391_0199</name>
</gene>
<reference evidence="1 2" key="1">
    <citation type="submission" date="2016-11" db="EMBL/GenBank/DDBJ databases">
        <authorList>
            <person name="Jaros S."/>
            <person name="Januszkiewicz K."/>
            <person name="Wedrychowicz H."/>
        </authorList>
    </citation>
    <scope>NUCLEOTIDE SEQUENCE [LARGE SCALE GENOMIC DNA]</scope>
    <source>
        <strain evidence="1 2">DSM 19557</strain>
    </source>
</reference>
<dbReference type="AlphaFoldDB" id="A0A1M6QDX8"/>
<sequence length="71" mass="8045">MKYTREMLRDKLIIDASTGEPVSEVELLEDRVRIIKKDGSTVEIPLNTLRGKYIKMRLEGGMGDMTGAIYV</sequence>
<organism evidence="1 2">
    <name type="scientific">Thermocrinis minervae</name>
    <dbReference type="NCBI Taxonomy" id="381751"/>
    <lineage>
        <taxon>Bacteria</taxon>
        <taxon>Pseudomonadati</taxon>
        <taxon>Aquificota</taxon>
        <taxon>Aquificia</taxon>
        <taxon>Aquificales</taxon>
        <taxon>Aquificaceae</taxon>
        <taxon>Thermocrinis</taxon>
    </lineage>
</organism>